<evidence type="ECO:0000256" key="1">
    <source>
        <dbReference type="ARBA" id="ARBA00004245"/>
    </source>
</evidence>
<keyword evidence="2" id="KW-0963">Cytoplasm</keyword>
<dbReference type="Gene3D" id="2.160.10.10">
    <property type="entry name" value="Hexapeptide repeat proteins"/>
    <property type="match status" value="1"/>
</dbReference>
<dbReference type="EMBL" id="CAJNOR010000700">
    <property type="protein sequence ID" value="CAF0985526.1"/>
    <property type="molecule type" value="Genomic_DNA"/>
</dbReference>
<evidence type="ECO:0000256" key="4">
    <source>
        <dbReference type="ARBA" id="ARBA00034706"/>
    </source>
</evidence>
<evidence type="ECO:0000256" key="2">
    <source>
        <dbReference type="ARBA" id="ARBA00022490"/>
    </source>
</evidence>
<dbReference type="Pfam" id="PF21711">
    <property type="entry name" value="DCTN5"/>
    <property type="match status" value="1"/>
</dbReference>
<reference evidence="6" key="1">
    <citation type="submission" date="2021-02" db="EMBL/GenBank/DDBJ databases">
        <authorList>
            <person name="Nowell W R."/>
        </authorList>
    </citation>
    <scope>NUCLEOTIDE SEQUENCE</scope>
</reference>
<evidence type="ECO:0000256" key="3">
    <source>
        <dbReference type="ARBA" id="ARBA00023212"/>
    </source>
</evidence>
<dbReference type="AlphaFoldDB" id="A0A814FVL4"/>
<comment type="caution">
    <text evidence="6">The sequence shown here is derived from an EMBL/GenBank/DDBJ whole genome shotgun (WGS) entry which is preliminary data.</text>
</comment>
<gene>
    <name evidence="6" type="ORF">XAT740_LOCUS12416</name>
</gene>
<dbReference type="CDD" id="cd03359">
    <property type="entry name" value="LbH_Dynactin_5"/>
    <property type="match status" value="1"/>
</dbReference>
<evidence type="ECO:0000313" key="7">
    <source>
        <dbReference type="Proteomes" id="UP000663828"/>
    </source>
</evidence>
<keyword evidence="7" id="KW-1185">Reference proteome</keyword>
<sequence>MLMELPEVSYKKADFIETTSGNKVCRRSIMCGSQNIVLQGKTIVMADCIVRGDLAAVKIGKNCVIGEKCVIRPPFKKFAKGVAFFPMQIGDHVFIEDECVINAASIGSYVHIGKNSVIGRRCIIMDCSYILPNSVIPPETVIPSYTIYGGSPAAFVEDFPETAKELMIDVTQSFYQNFKPLQ</sequence>
<dbReference type="SUPFAM" id="SSF51161">
    <property type="entry name" value="Trimeric LpxA-like enzymes"/>
    <property type="match status" value="1"/>
</dbReference>
<name>A0A814FVL4_ADIRI</name>
<evidence type="ECO:0000256" key="5">
    <source>
        <dbReference type="ARBA" id="ARBA00034865"/>
    </source>
</evidence>
<comment type="subcellular location">
    <subcellularLocation>
        <location evidence="1">Cytoplasm</location>
        <location evidence="1">Cytoskeleton</location>
    </subcellularLocation>
</comment>
<dbReference type="InterPro" id="IPR011004">
    <property type="entry name" value="Trimer_LpxA-like_sf"/>
</dbReference>
<protein>
    <recommendedName>
        <fullName evidence="5">Dynactin subunit 5</fullName>
    </recommendedName>
</protein>
<evidence type="ECO:0000313" key="6">
    <source>
        <dbReference type="EMBL" id="CAF0985526.1"/>
    </source>
</evidence>
<dbReference type="GO" id="GO:0005869">
    <property type="term" value="C:dynactin complex"/>
    <property type="evidence" value="ECO:0007669"/>
    <property type="project" value="TreeGrafter"/>
</dbReference>
<dbReference type="FunFam" id="2.160.10.10:FF:000014">
    <property type="entry name" value="dynactin subunit 5"/>
    <property type="match status" value="1"/>
</dbReference>
<dbReference type="PANTHER" id="PTHR46126:SF1">
    <property type="entry name" value="DYNACTIN SUBUNIT 5"/>
    <property type="match status" value="1"/>
</dbReference>
<dbReference type="PANTHER" id="PTHR46126">
    <property type="entry name" value="DYNACTIN SUBUNIT 5"/>
    <property type="match status" value="1"/>
</dbReference>
<organism evidence="6 7">
    <name type="scientific">Adineta ricciae</name>
    <name type="common">Rotifer</name>
    <dbReference type="NCBI Taxonomy" id="249248"/>
    <lineage>
        <taxon>Eukaryota</taxon>
        <taxon>Metazoa</taxon>
        <taxon>Spiralia</taxon>
        <taxon>Gnathifera</taxon>
        <taxon>Rotifera</taxon>
        <taxon>Eurotatoria</taxon>
        <taxon>Bdelloidea</taxon>
        <taxon>Adinetida</taxon>
        <taxon>Adinetidae</taxon>
        <taxon>Adineta</taxon>
    </lineage>
</organism>
<comment type="similarity">
    <text evidence="4">Belongs to the dynactin subunits 5/6 family. Dynactin subunit 5 subfamily.</text>
</comment>
<keyword evidence="3" id="KW-0206">Cytoskeleton</keyword>
<dbReference type="InterPro" id="IPR047125">
    <property type="entry name" value="DCTN5"/>
</dbReference>
<proteinExistence type="inferred from homology"/>
<dbReference type="Proteomes" id="UP000663828">
    <property type="component" value="Unassembled WGS sequence"/>
</dbReference>
<accession>A0A814FVL4</accession>